<feature type="region of interest" description="Disordered" evidence="1">
    <location>
        <begin position="1"/>
        <end position="97"/>
    </location>
</feature>
<name>A0A7W5FPU4_9BACL</name>
<feature type="compositionally biased region" description="Basic residues" evidence="1">
    <location>
        <begin position="48"/>
        <end position="57"/>
    </location>
</feature>
<evidence type="ECO:0000313" key="3">
    <source>
        <dbReference type="Proteomes" id="UP000570361"/>
    </source>
</evidence>
<proteinExistence type="predicted"/>
<protein>
    <submittedName>
        <fullName evidence="2">Uncharacterized protein (DUF58 family)</fullName>
    </submittedName>
</protein>
<evidence type="ECO:0000313" key="2">
    <source>
        <dbReference type="EMBL" id="MBB3112588.1"/>
    </source>
</evidence>
<dbReference type="PANTHER" id="PTHR34351">
    <property type="entry name" value="SLR1927 PROTEIN-RELATED"/>
    <property type="match status" value="1"/>
</dbReference>
<dbReference type="EMBL" id="JACHXK010000013">
    <property type="protein sequence ID" value="MBB3112588.1"/>
    <property type="molecule type" value="Genomic_DNA"/>
</dbReference>
<sequence>MSMPSDRETALAGNGADAERNGAAHHVWQTDGPVVWEPNGSPAGTGKQARKARKRVGGKPDTGVPIQEPKRRSGRTEMKASASGSRQPLAAQPEARPRSRHAARLALLGFIAIAAAAVQARGGAVEWLLLGASAAAGCLVWIVPYLAVGRVEAHREFEETGLYDGGTLTVKLSIRTSLPMPFMWVTVKETLRDPGAERRQERIEATAVYIPGLRRSHAIRYSVQGVHRGEMEFGPLTVVCGDWLGMTVRSFQIACPGRVTILPDAPRGEKVKALPGALAAIRQTGAQAVAGNDLTALQPVRAVQLQPGASSETRGYIPGDPLRLISWRAMARGLGMQTRIGSPEPPGDIVLLLDVSSRAYEGDGRQFDAAVGRTALAMRYGVRSGRGVTLLAGGRKYRLRAGDEAGLRQAEHQLARLRTARSSELEWAGTELSRLPRGADVICVTGETEAEVPAALPGLSARARRTAAAKLEKRGPRKRPEGPKGDERERIARLARMVQARGGVFHLWLGVSREGATAGQQEEKWQHVLQGSGCKLSLLMLTPLYSAKPSVQIEEGSEADGYA</sequence>
<feature type="compositionally biased region" description="Basic and acidic residues" evidence="1">
    <location>
        <begin position="68"/>
        <end position="78"/>
    </location>
</feature>
<feature type="region of interest" description="Disordered" evidence="1">
    <location>
        <begin position="468"/>
        <end position="489"/>
    </location>
</feature>
<evidence type="ECO:0000256" key="1">
    <source>
        <dbReference type="SAM" id="MobiDB-lite"/>
    </source>
</evidence>
<dbReference type="RefSeq" id="WP_183602708.1">
    <property type="nucleotide sequence ID" value="NZ_JACHXK010000013.1"/>
</dbReference>
<dbReference type="PANTHER" id="PTHR34351:SF2">
    <property type="entry name" value="DUF58 DOMAIN-CONTAINING PROTEIN"/>
    <property type="match status" value="1"/>
</dbReference>
<feature type="compositionally biased region" description="Basic and acidic residues" evidence="1">
    <location>
        <begin position="470"/>
        <end position="489"/>
    </location>
</feature>
<organism evidence="2 3">
    <name type="scientific">Paenibacillus phyllosphaerae</name>
    <dbReference type="NCBI Taxonomy" id="274593"/>
    <lineage>
        <taxon>Bacteria</taxon>
        <taxon>Bacillati</taxon>
        <taxon>Bacillota</taxon>
        <taxon>Bacilli</taxon>
        <taxon>Bacillales</taxon>
        <taxon>Paenibacillaceae</taxon>
        <taxon>Paenibacillus</taxon>
    </lineage>
</organism>
<accession>A0A7W5FPU4</accession>
<dbReference type="AlphaFoldDB" id="A0A7W5FPU4"/>
<reference evidence="2 3" key="1">
    <citation type="submission" date="2020-08" db="EMBL/GenBank/DDBJ databases">
        <title>Genomic Encyclopedia of Type Strains, Phase III (KMG-III): the genomes of soil and plant-associated and newly described type strains.</title>
        <authorList>
            <person name="Whitman W."/>
        </authorList>
    </citation>
    <scope>NUCLEOTIDE SEQUENCE [LARGE SCALE GENOMIC DNA]</scope>
    <source>
        <strain evidence="2 3">CECT 5862</strain>
    </source>
</reference>
<keyword evidence="3" id="KW-1185">Reference proteome</keyword>
<comment type="caution">
    <text evidence="2">The sequence shown here is derived from an EMBL/GenBank/DDBJ whole genome shotgun (WGS) entry which is preliminary data.</text>
</comment>
<gene>
    <name evidence="2" type="ORF">FHS18_004689</name>
</gene>
<dbReference type="Proteomes" id="UP000570361">
    <property type="component" value="Unassembled WGS sequence"/>
</dbReference>